<protein>
    <submittedName>
        <fullName evidence="2">Lactate utilization protein</fullName>
    </submittedName>
</protein>
<name>A0A5C0SEL4_CRATE</name>
<dbReference type="PANTHER" id="PTHR36179:SF2">
    <property type="entry name" value="LUD DOMAIN-CONTAINING PROTEIN"/>
    <property type="match status" value="1"/>
</dbReference>
<dbReference type="KEGG" id="crs:FQB35_02990"/>
<dbReference type="RefSeq" id="WP_148808544.1">
    <property type="nucleotide sequence ID" value="NZ_CP042243.1"/>
</dbReference>
<dbReference type="Proteomes" id="UP000324646">
    <property type="component" value="Chromosome"/>
</dbReference>
<organism evidence="2 3">
    <name type="scientific">Crassaminicella thermophila</name>
    <dbReference type="NCBI Taxonomy" id="2599308"/>
    <lineage>
        <taxon>Bacteria</taxon>
        <taxon>Bacillati</taxon>
        <taxon>Bacillota</taxon>
        <taxon>Clostridia</taxon>
        <taxon>Eubacteriales</taxon>
        <taxon>Clostridiaceae</taxon>
        <taxon>Crassaminicella</taxon>
    </lineage>
</organism>
<dbReference type="AlphaFoldDB" id="A0A5C0SEL4"/>
<feature type="domain" description="LUD" evidence="1">
    <location>
        <begin position="14"/>
        <end position="207"/>
    </location>
</feature>
<dbReference type="PIRSF" id="PIRSF020269">
    <property type="entry name" value="DUF1121"/>
    <property type="match status" value="1"/>
</dbReference>
<evidence type="ECO:0000259" key="1">
    <source>
        <dbReference type="Pfam" id="PF02589"/>
    </source>
</evidence>
<dbReference type="InterPro" id="IPR037171">
    <property type="entry name" value="NagB/RpiA_transferase-like"/>
</dbReference>
<dbReference type="EMBL" id="CP042243">
    <property type="protein sequence ID" value="QEK11419.1"/>
    <property type="molecule type" value="Genomic_DNA"/>
</dbReference>
<reference evidence="2 3" key="1">
    <citation type="submission" date="2019-07" db="EMBL/GenBank/DDBJ databases">
        <title>Complete genome of Crassaminicella thermophila SY095.</title>
        <authorList>
            <person name="Li X."/>
        </authorList>
    </citation>
    <scope>NUCLEOTIDE SEQUENCE [LARGE SCALE GENOMIC DNA]</scope>
    <source>
        <strain evidence="2 3">SY095</strain>
    </source>
</reference>
<dbReference type="Pfam" id="PF02589">
    <property type="entry name" value="LUD_dom"/>
    <property type="match status" value="1"/>
</dbReference>
<dbReference type="OrthoDB" id="9809147at2"/>
<dbReference type="InterPro" id="IPR024185">
    <property type="entry name" value="FTHF_cligase-like_sf"/>
</dbReference>
<keyword evidence="3" id="KW-1185">Reference proteome</keyword>
<dbReference type="InterPro" id="IPR009501">
    <property type="entry name" value="UCP020269"/>
</dbReference>
<dbReference type="PANTHER" id="PTHR36179">
    <property type="entry name" value="LUD_DOM DOMAIN-CONTAINING PROTEIN"/>
    <property type="match status" value="1"/>
</dbReference>
<gene>
    <name evidence="2" type="ORF">FQB35_02990</name>
</gene>
<dbReference type="Gene3D" id="3.40.50.10420">
    <property type="entry name" value="NagB/RpiA/CoA transferase-like"/>
    <property type="match status" value="1"/>
</dbReference>
<evidence type="ECO:0000313" key="3">
    <source>
        <dbReference type="Proteomes" id="UP000324646"/>
    </source>
</evidence>
<proteinExistence type="predicted"/>
<dbReference type="SUPFAM" id="SSF100950">
    <property type="entry name" value="NagB/RpiA/CoA transferase-like"/>
    <property type="match status" value="1"/>
</dbReference>
<accession>A0A5C0SEL4</accession>
<dbReference type="InterPro" id="IPR003741">
    <property type="entry name" value="LUD_dom"/>
</dbReference>
<evidence type="ECO:0000313" key="2">
    <source>
        <dbReference type="EMBL" id="QEK11419.1"/>
    </source>
</evidence>
<sequence>MDQNTTWVIEQRVKRTIENLEKNNMEAYYVKDENELHKKICELINEGDTVSVGGSMTLFETGVIDLLRNGKYNFLDRSKPGLTKDDIKELYRKSFCADAYFTSSNAITEDGALYNVDGTGNRVAAMLYGPDKVIVVAGVNKIVKNLEEAIERNKSIAAPANTKRLNKKTPCANLGYCTDCNSPERICNEYVLIRRQSIKGRIKVILVGKSLGY</sequence>